<dbReference type="HOGENOM" id="CLU_2249590_0_0_1"/>
<evidence type="ECO:0000313" key="2">
    <source>
        <dbReference type="EMBL" id="KEQ97429.1"/>
    </source>
</evidence>
<dbReference type="RefSeq" id="XP_013345804.1">
    <property type="nucleotide sequence ID" value="XM_013490350.1"/>
</dbReference>
<gene>
    <name evidence="2" type="ORF">AUEXF2481DRAFT_27674</name>
</gene>
<evidence type="ECO:0000313" key="3">
    <source>
        <dbReference type="Proteomes" id="UP000030641"/>
    </source>
</evidence>
<proteinExistence type="predicted"/>
<feature type="region of interest" description="Disordered" evidence="1">
    <location>
        <begin position="70"/>
        <end position="104"/>
    </location>
</feature>
<dbReference type="STRING" id="1043005.A0A074YMU4"/>
<dbReference type="GeneID" id="25363552"/>
<dbReference type="OrthoDB" id="6133115at2759"/>
<organism evidence="2 3">
    <name type="scientific">Aureobasidium subglaciale (strain EXF-2481)</name>
    <name type="common">Aureobasidium pullulans var. subglaciale</name>
    <dbReference type="NCBI Taxonomy" id="1043005"/>
    <lineage>
        <taxon>Eukaryota</taxon>
        <taxon>Fungi</taxon>
        <taxon>Dikarya</taxon>
        <taxon>Ascomycota</taxon>
        <taxon>Pezizomycotina</taxon>
        <taxon>Dothideomycetes</taxon>
        <taxon>Dothideomycetidae</taxon>
        <taxon>Dothideales</taxon>
        <taxon>Saccotheciaceae</taxon>
        <taxon>Aureobasidium</taxon>
    </lineage>
</organism>
<protein>
    <submittedName>
        <fullName evidence="2">Uncharacterized protein</fullName>
    </submittedName>
</protein>
<feature type="compositionally biased region" description="Basic and acidic residues" evidence="1">
    <location>
        <begin position="79"/>
        <end position="96"/>
    </location>
</feature>
<evidence type="ECO:0000256" key="1">
    <source>
        <dbReference type="SAM" id="MobiDB-lite"/>
    </source>
</evidence>
<dbReference type="InParanoid" id="A0A074YMU4"/>
<sequence length="104" mass="11562">MQFKMHTILSTSSPLITPLSLSASPDLTEQLQSYAHEVSTRGAEEVKLSQQNAYMVMDWKMLEQSPIFKHALDRSPASDNKKDGYENEETAKEAQKDVATMAGA</sequence>
<dbReference type="AlphaFoldDB" id="A0A074YMU4"/>
<accession>A0A074YMU4</accession>
<reference evidence="2 3" key="1">
    <citation type="journal article" date="2014" name="BMC Genomics">
        <title>Genome sequencing of four Aureobasidium pullulans varieties: biotechnological potential, stress tolerance, and description of new species.</title>
        <authorList>
            <person name="Gostin Ar C."/>
            <person name="Ohm R.A."/>
            <person name="Kogej T."/>
            <person name="Sonjak S."/>
            <person name="Turk M."/>
            <person name="Zajc J."/>
            <person name="Zalar P."/>
            <person name="Grube M."/>
            <person name="Sun H."/>
            <person name="Han J."/>
            <person name="Sharma A."/>
            <person name="Chiniquy J."/>
            <person name="Ngan C.Y."/>
            <person name="Lipzen A."/>
            <person name="Barry K."/>
            <person name="Grigoriev I.V."/>
            <person name="Gunde-Cimerman N."/>
        </authorList>
    </citation>
    <scope>NUCLEOTIDE SEQUENCE [LARGE SCALE GENOMIC DNA]</scope>
    <source>
        <strain evidence="2 3">EXF-2481</strain>
    </source>
</reference>
<dbReference type="Proteomes" id="UP000030641">
    <property type="component" value="Unassembled WGS sequence"/>
</dbReference>
<dbReference type="EMBL" id="KL584754">
    <property type="protein sequence ID" value="KEQ97429.1"/>
    <property type="molecule type" value="Genomic_DNA"/>
</dbReference>
<name>A0A074YMU4_AURSE</name>
<keyword evidence="3" id="KW-1185">Reference proteome</keyword>